<organism evidence="3 4">
    <name type="scientific">Limnothrix redekei LRLZ20PSL1</name>
    <dbReference type="NCBI Taxonomy" id="3112953"/>
    <lineage>
        <taxon>Bacteria</taxon>
        <taxon>Bacillati</taxon>
        <taxon>Cyanobacteriota</taxon>
        <taxon>Cyanophyceae</taxon>
        <taxon>Pseudanabaenales</taxon>
        <taxon>Pseudanabaenaceae</taxon>
        <taxon>Limnothrix</taxon>
    </lineage>
</organism>
<evidence type="ECO:0000256" key="1">
    <source>
        <dbReference type="SAM" id="MobiDB-lite"/>
    </source>
</evidence>
<proteinExistence type="predicted"/>
<evidence type="ECO:0000256" key="2">
    <source>
        <dbReference type="SAM" id="Phobius"/>
    </source>
</evidence>
<comment type="caution">
    <text evidence="3">The sequence shown here is derived from an EMBL/GenBank/DDBJ whole genome shotgun (WGS) entry which is preliminary data.</text>
</comment>
<accession>A0ABW7C8K8</accession>
<feature type="compositionally biased region" description="Polar residues" evidence="1">
    <location>
        <begin position="152"/>
        <end position="168"/>
    </location>
</feature>
<keyword evidence="2" id="KW-0472">Membrane</keyword>
<dbReference type="EMBL" id="JAZAQF010000044">
    <property type="protein sequence ID" value="MFG3817512.1"/>
    <property type="molecule type" value="Genomic_DNA"/>
</dbReference>
<keyword evidence="2" id="KW-0812">Transmembrane</keyword>
<evidence type="ECO:0000313" key="4">
    <source>
        <dbReference type="Proteomes" id="UP001604335"/>
    </source>
</evidence>
<evidence type="ECO:0000313" key="3">
    <source>
        <dbReference type="EMBL" id="MFG3817512.1"/>
    </source>
</evidence>
<gene>
    <name evidence="3" type="ORF">VPK24_07675</name>
</gene>
<feature type="region of interest" description="Disordered" evidence="1">
    <location>
        <begin position="145"/>
        <end position="176"/>
    </location>
</feature>
<protein>
    <submittedName>
        <fullName evidence="3">Uncharacterized protein</fullName>
    </submittedName>
</protein>
<dbReference type="Proteomes" id="UP001604335">
    <property type="component" value="Unassembled WGS sequence"/>
</dbReference>
<keyword evidence="2" id="KW-1133">Transmembrane helix</keyword>
<sequence>MAMSSDSPKSVGTESTKGSWRRAIARLLRGLIRLLDWAATELETESALPPATSARSPRLTPAKAGHQVLGWARPWLPESLRKLSDRNLTIALSIMGGVVLVAAIAIFPPKFQPATVAQQPPESQPAPLKPLIPTLLELPPDAEESELIAPSGNGTAGSESKPQTTEIPDQTAAEPVDVGVSETAPVPSMPPKLERSPEQQLIAAIQDETSEIATRYGDQALVDSIQADFRASRLIVTVPADLWYGLGDRNQDRFAADLLKRSRRLDFNKLELQDREGQLLARSPVVGDRVVIFQRSADGESTSGA</sequence>
<dbReference type="RefSeq" id="WP_393011885.1">
    <property type="nucleotide sequence ID" value="NZ_JAZAQF010000044.1"/>
</dbReference>
<keyword evidence="4" id="KW-1185">Reference proteome</keyword>
<name>A0ABW7C8K8_9CYAN</name>
<feature type="transmembrane region" description="Helical" evidence="2">
    <location>
        <begin position="88"/>
        <end position="107"/>
    </location>
</feature>
<reference evidence="4" key="1">
    <citation type="journal article" date="2024" name="Algal Res.">
        <title>Biochemical, toxicological and genomic investigation of a high-biomass producing Limnothrix strain isolated from Italian shallow drinking water reservoir.</title>
        <authorList>
            <person name="Simonazzi M."/>
            <person name="Shishido T.K."/>
            <person name="Delbaje E."/>
            <person name="Wahlsten M."/>
            <person name="Fewer D.P."/>
            <person name="Sivonen K."/>
            <person name="Pezzolesi L."/>
            <person name="Pistocchi R."/>
        </authorList>
    </citation>
    <scope>NUCLEOTIDE SEQUENCE [LARGE SCALE GENOMIC DNA]</scope>
    <source>
        <strain evidence="4">LRLZ20PSL1</strain>
    </source>
</reference>